<dbReference type="SUPFAM" id="SSF46785">
    <property type="entry name" value="Winged helix' DNA-binding domain"/>
    <property type="match status" value="1"/>
</dbReference>
<dbReference type="PANTHER" id="PTHR34293">
    <property type="entry name" value="HTH-TYPE TRANSCRIPTIONAL REGULATOR TRMBL2"/>
    <property type="match status" value="1"/>
</dbReference>
<dbReference type="InterPro" id="IPR036388">
    <property type="entry name" value="WH-like_DNA-bd_sf"/>
</dbReference>
<accession>A0A0A0JMJ6</accession>
<sequence>MGATMTLSLEPLGLGPREDRVYLRLVDLGSADAGSIARDLGLTPDEVRDSLRVLTERGLTHQDGLRSQRYRALSPQLALPELIRRRRADLVRLQTEADQLAQDVGSALTGGGAAVVPLVGAAAVHDMCARIQRGAEREVLMVDAPPYFDCGVQPNPSEFAALASGVSYRVVYHSEAVVAEVEREAMRGYIAAGEDARVNAQAWPKMLVVDGSIAVIPESSTHPDPERRLLITSSSIVDLLVLQFESLWERSTPVEAAGRLEPQPDADHISERDRELLMLMAGGLKDRAIARSLGVTERTVSRRIQELMRRLDADTRFRAGIRAVQEGWIAS</sequence>
<dbReference type="InterPro" id="IPR051797">
    <property type="entry name" value="TrmB-like"/>
</dbReference>
<dbReference type="AlphaFoldDB" id="A0A0A0JMJ6"/>
<dbReference type="Pfam" id="PF01978">
    <property type="entry name" value="TrmB"/>
    <property type="match status" value="1"/>
</dbReference>
<dbReference type="eggNOG" id="COG1378">
    <property type="taxonomic scope" value="Bacteria"/>
</dbReference>
<proteinExistence type="predicted"/>
<keyword evidence="3" id="KW-1185">Reference proteome</keyword>
<dbReference type="OrthoDB" id="5932488at2"/>
<dbReference type="InterPro" id="IPR000792">
    <property type="entry name" value="Tscrpt_reg_LuxR_C"/>
</dbReference>
<dbReference type="Pfam" id="PF00196">
    <property type="entry name" value="GerE"/>
    <property type="match status" value="1"/>
</dbReference>
<dbReference type="Proteomes" id="UP000030011">
    <property type="component" value="Unassembled WGS sequence"/>
</dbReference>
<comment type="caution">
    <text evidence="2">The sequence shown here is derived from an EMBL/GenBank/DDBJ whole genome shotgun (WGS) entry which is preliminary data.</text>
</comment>
<dbReference type="GO" id="GO:0003677">
    <property type="term" value="F:DNA binding"/>
    <property type="evidence" value="ECO:0007669"/>
    <property type="project" value="InterPro"/>
</dbReference>
<dbReference type="PRINTS" id="PR00038">
    <property type="entry name" value="HTHLUXR"/>
</dbReference>
<dbReference type="SMART" id="SM00421">
    <property type="entry name" value="HTH_LUXR"/>
    <property type="match status" value="1"/>
</dbReference>
<name>A0A0A0JMJ6_9MICO</name>
<evidence type="ECO:0000313" key="2">
    <source>
        <dbReference type="EMBL" id="KGN37292.1"/>
    </source>
</evidence>
<dbReference type="InterPro" id="IPR002831">
    <property type="entry name" value="Tscrpt_reg_TrmB_N"/>
</dbReference>
<dbReference type="InterPro" id="IPR036390">
    <property type="entry name" value="WH_DNA-bd_sf"/>
</dbReference>
<dbReference type="PROSITE" id="PS50043">
    <property type="entry name" value="HTH_LUXR_2"/>
    <property type="match status" value="1"/>
</dbReference>
<dbReference type="STRING" id="1385521.N803_15010"/>
<reference evidence="2 3" key="1">
    <citation type="submission" date="2013-08" db="EMBL/GenBank/DDBJ databases">
        <title>The genome sequence of Knoellia subterranea.</title>
        <authorList>
            <person name="Zhu W."/>
            <person name="Wang G."/>
        </authorList>
    </citation>
    <scope>NUCLEOTIDE SEQUENCE [LARGE SCALE GENOMIC DNA]</scope>
    <source>
        <strain evidence="2 3">KCTC 19937</strain>
    </source>
</reference>
<gene>
    <name evidence="2" type="ORF">N803_15010</name>
</gene>
<evidence type="ECO:0000259" key="1">
    <source>
        <dbReference type="PROSITE" id="PS50043"/>
    </source>
</evidence>
<dbReference type="eggNOG" id="COG2197">
    <property type="taxonomic scope" value="Bacteria"/>
</dbReference>
<dbReference type="PANTHER" id="PTHR34293:SF1">
    <property type="entry name" value="HTH-TYPE TRANSCRIPTIONAL REGULATOR TRMBL2"/>
    <property type="match status" value="1"/>
</dbReference>
<protein>
    <recommendedName>
        <fullName evidence="1">HTH luxR-type domain-containing protein</fullName>
    </recommendedName>
</protein>
<organism evidence="2 3">
    <name type="scientific">Knoellia subterranea KCTC 19937</name>
    <dbReference type="NCBI Taxonomy" id="1385521"/>
    <lineage>
        <taxon>Bacteria</taxon>
        <taxon>Bacillati</taxon>
        <taxon>Actinomycetota</taxon>
        <taxon>Actinomycetes</taxon>
        <taxon>Micrococcales</taxon>
        <taxon>Intrasporangiaceae</taxon>
        <taxon>Knoellia</taxon>
    </lineage>
</organism>
<dbReference type="InterPro" id="IPR016032">
    <property type="entry name" value="Sig_transdc_resp-reg_C-effctor"/>
</dbReference>
<evidence type="ECO:0000313" key="3">
    <source>
        <dbReference type="Proteomes" id="UP000030011"/>
    </source>
</evidence>
<feature type="domain" description="HTH luxR-type" evidence="1">
    <location>
        <begin position="262"/>
        <end position="327"/>
    </location>
</feature>
<dbReference type="Gene3D" id="1.10.10.10">
    <property type="entry name" value="Winged helix-like DNA-binding domain superfamily/Winged helix DNA-binding domain"/>
    <property type="match status" value="2"/>
</dbReference>
<dbReference type="EMBL" id="AVPK01000006">
    <property type="protein sequence ID" value="KGN37292.1"/>
    <property type="molecule type" value="Genomic_DNA"/>
</dbReference>
<dbReference type="CDD" id="cd06170">
    <property type="entry name" value="LuxR_C_like"/>
    <property type="match status" value="1"/>
</dbReference>
<dbReference type="SUPFAM" id="SSF46894">
    <property type="entry name" value="C-terminal effector domain of the bipartite response regulators"/>
    <property type="match status" value="1"/>
</dbReference>
<dbReference type="GO" id="GO:0006355">
    <property type="term" value="P:regulation of DNA-templated transcription"/>
    <property type="evidence" value="ECO:0007669"/>
    <property type="project" value="InterPro"/>
</dbReference>